<evidence type="ECO:0000256" key="1">
    <source>
        <dbReference type="SAM" id="MobiDB-lite"/>
    </source>
</evidence>
<organism evidence="2">
    <name type="scientific">bioreactor metagenome</name>
    <dbReference type="NCBI Taxonomy" id="1076179"/>
    <lineage>
        <taxon>unclassified sequences</taxon>
        <taxon>metagenomes</taxon>
        <taxon>ecological metagenomes</taxon>
    </lineage>
</organism>
<dbReference type="AlphaFoldDB" id="A0A645HYY4"/>
<protein>
    <submittedName>
        <fullName evidence="2">Uncharacterized protein</fullName>
    </submittedName>
</protein>
<feature type="compositionally biased region" description="Basic and acidic residues" evidence="1">
    <location>
        <begin position="39"/>
        <end position="50"/>
    </location>
</feature>
<feature type="region of interest" description="Disordered" evidence="1">
    <location>
        <begin position="26"/>
        <end position="52"/>
    </location>
</feature>
<evidence type="ECO:0000313" key="2">
    <source>
        <dbReference type="EMBL" id="MPN43399.1"/>
    </source>
</evidence>
<reference evidence="2" key="1">
    <citation type="submission" date="2019-08" db="EMBL/GenBank/DDBJ databases">
        <authorList>
            <person name="Kucharzyk K."/>
            <person name="Murdoch R.W."/>
            <person name="Higgins S."/>
            <person name="Loffler F."/>
        </authorList>
    </citation>
    <scope>NUCLEOTIDE SEQUENCE</scope>
</reference>
<feature type="region of interest" description="Disordered" evidence="1">
    <location>
        <begin position="86"/>
        <end position="115"/>
    </location>
</feature>
<dbReference type="EMBL" id="VSSQ01101777">
    <property type="protein sequence ID" value="MPN43399.1"/>
    <property type="molecule type" value="Genomic_DNA"/>
</dbReference>
<accession>A0A645HYY4</accession>
<gene>
    <name evidence="2" type="ORF">SDC9_190958</name>
</gene>
<feature type="compositionally biased region" description="Low complexity" evidence="1">
    <location>
        <begin position="86"/>
        <end position="107"/>
    </location>
</feature>
<proteinExistence type="predicted"/>
<sequence>MKRIAREVERWADARDVTRQTWWPGIGLRCPGNPDEDGEHGKAHHGEPVERIGCTAPQGWHAAGRQQRNGGQEGQCRCRRGIAAENQQSERNQQRQQGQGPAQFDQSFACAPQCP</sequence>
<name>A0A645HYY4_9ZZZZ</name>
<comment type="caution">
    <text evidence="2">The sequence shown here is derived from an EMBL/GenBank/DDBJ whole genome shotgun (WGS) entry which is preliminary data.</text>
</comment>